<sequence>MGKRKRPTPDAIIPTSSTNTLVASRHSSAHPGMLKSDVGLSANNATIPAHMSAPPEKTHKLQTTSLHMFSEHHSDTPQHAKQKYSSPQCTSPHNQIFHAPRTAAAHTQSNKCSSGQCYPRAAVGSKQKRRAVNPQKSATTGRKSTERSHSNEFRPNALSLPPSPTKGPRDCKSNTRSTKVAAETRRSRGASCCHPGSFLPSSKGAVAHWHFQTTLYTCNASFGNAQAPSARTRVRMKQECFAQTATRTAPRRGWV</sequence>
<dbReference type="AlphaFoldDB" id="K2MS15"/>
<feature type="compositionally biased region" description="Polar residues" evidence="1">
    <location>
        <begin position="105"/>
        <end position="116"/>
    </location>
</feature>
<comment type="caution">
    <text evidence="2">The sequence shown here is derived from an EMBL/GenBank/DDBJ whole genome shotgun (WGS) entry which is preliminary data.</text>
</comment>
<evidence type="ECO:0000313" key="3">
    <source>
        <dbReference type="Proteomes" id="UP000007350"/>
    </source>
</evidence>
<feature type="region of interest" description="Disordered" evidence="1">
    <location>
        <begin position="1"/>
        <end position="39"/>
    </location>
</feature>
<feature type="compositionally biased region" description="Polar residues" evidence="1">
    <location>
        <begin position="79"/>
        <end position="94"/>
    </location>
</feature>
<proteinExistence type="predicted"/>
<name>K2MS15_TRYCR</name>
<dbReference type="Proteomes" id="UP000007350">
    <property type="component" value="Unassembled WGS sequence"/>
</dbReference>
<reference evidence="2 3" key="1">
    <citation type="journal article" date="2012" name="BMC Genomics">
        <title>Comparative genomic analysis of human infective Trypanosoma cruzi lineages with the bat-restricted subspecies T. cruzi marinkellei.</title>
        <authorList>
            <person name="Franzen O."/>
            <person name="Talavera-Lopez C."/>
            <person name="Ochaya S."/>
            <person name="Butler C.E."/>
            <person name="Messenger L.A."/>
            <person name="Lewis M.D."/>
            <person name="Llewellyn M.S."/>
            <person name="Marinkelle C.J."/>
            <person name="Tyler K.M."/>
            <person name="Miles M.A."/>
            <person name="Andersson B."/>
        </authorList>
    </citation>
    <scope>NUCLEOTIDE SEQUENCE [LARGE SCALE GENOMIC DNA]</scope>
    <source>
        <strain evidence="2 3">B7</strain>
    </source>
</reference>
<dbReference type="OrthoDB" id="10451310at2759"/>
<feature type="compositionally biased region" description="Basic and acidic residues" evidence="1">
    <location>
        <begin position="143"/>
        <end position="152"/>
    </location>
</feature>
<accession>K2MS15</accession>
<evidence type="ECO:0000313" key="2">
    <source>
        <dbReference type="EMBL" id="EKF28464.1"/>
    </source>
</evidence>
<keyword evidence="3" id="KW-1185">Reference proteome</keyword>
<protein>
    <submittedName>
        <fullName evidence="2">Uncharacterized protein</fullName>
    </submittedName>
</protein>
<feature type="region of interest" description="Disordered" evidence="1">
    <location>
        <begin position="69"/>
        <end position="194"/>
    </location>
</feature>
<dbReference type="EMBL" id="AHKC01015701">
    <property type="protein sequence ID" value="EKF28464.1"/>
    <property type="molecule type" value="Genomic_DNA"/>
</dbReference>
<organism evidence="2 3">
    <name type="scientific">Trypanosoma cruzi marinkellei</name>
    <dbReference type="NCBI Taxonomy" id="85056"/>
    <lineage>
        <taxon>Eukaryota</taxon>
        <taxon>Discoba</taxon>
        <taxon>Euglenozoa</taxon>
        <taxon>Kinetoplastea</taxon>
        <taxon>Metakinetoplastina</taxon>
        <taxon>Trypanosomatida</taxon>
        <taxon>Trypanosomatidae</taxon>
        <taxon>Trypanosoma</taxon>
        <taxon>Schizotrypanum</taxon>
    </lineage>
</organism>
<evidence type="ECO:0000256" key="1">
    <source>
        <dbReference type="SAM" id="MobiDB-lite"/>
    </source>
</evidence>
<feature type="compositionally biased region" description="Basic and acidic residues" evidence="1">
    <location>
        <begin position="69"/>
        <end position="78"/>
    </location>
</feature>
<gene>
    <name evidence="2" type="ORF">MOQ_007786</name>
</gene>
<feature type="compositionally biased region" description="Polar residues" evidence="1">
    <location>
        <begin position="14"/>
        <end position="26"/>
    </location>
</feature>